<protein>
    <submittedName>
        <fullName evidence="1">Virion protein</fullName>
    </submittedName>
</protein>
<dbReference type="OrthoDB" id="8849052at2"/>
<dbReference type="RefSeq" id="WP_138592925.1">
    <property type="nucleotide sequence ID" value="NZ_PNBX01000080.1"/>
</dbReference>
<organism evidence="1 2">
    <name type="scientific">Pseudoalteromonas aurantia</name>
    <dbReference type="NCBI Taxonomy" id="43654"/>
    <lineage>
        <taxon>Bacteria</taxon>
        <taxon>Pseudomonadati</taxon>
        <taxon>Pseudomonadota</taxon>
        <taxon>Gammaproteobacteria</taxon>
        <taxon>Alteromonadales</taxon>
        <taxon>Pseudoalteromonadaceae</taxon>
        <taxon>Pseudoalteromonas</taxon>
    </lineage>
</organism>
<dbReference type="EMBL" id="PNBX01000080">
    <property type="protein sequence ID" value="TMO66183.1"/>
    <property type="molecule type" value="Genomic_DNA"/>
</dbReference>
<reference evidence="1 2" key="1">
    <citation type="submission" date="2018-01" db="EMBL/GenBank/DDBJ databases">
        <authorList>
            <person name="Paulsen S."/>
            <person name="Gram L.K."/>
        </authorList>
    </citation>
    <scope>NUCLEOTIDE SEQUENCE [LARGE SCALE GENOMIC DNA]</scope>
    <source>
        <strain evidence="1 2">S3790</strain>
    </source>
</reference>
<reference evidence="2" key="2">
    <citation type="submission" date="2019-06" db="EMBL/GenBank/DDBJ databases">
        <title>Co-occurence of chitin degradation, pigmentation and bioactivity in marine Pseudoalteromonas.</title>
        <authorList>
            <person name="Sonnenschein E.C."/>
            <person name="Bech P.K."/>
        </authorList>
    </citation>
    <scope>NUCLEOTIDE SEQUENCE [LARGE SCALE GENOMIC DNA]</scope>
    <source>
        <strain evidence="2">S3790</strain>
    </source>
</reference>
<evidence type="ECO:0000313" key="1">
    <source>
        <dbReference type="EMBL" id="TMO66183.1"/>
    </source>
</evidence>
<accession>A0A5S3V4Z8</accession>
<gene>
    <name evidence="1" type="ORF">CWC19_16795</name>
</gene>
<dbReference type="AlphaFoldDB" id="A0A5S3V4Z8"/>
<name>A0A5S3V4Z8_9GAMM</name>
<sequence length="151" mass="16752">MKLQTALIAVVALGAIFMTTKQKAKGLRNNNPLNIERGDNWQGAVGDDGRFVIFETAKHGLRAAGRILRTYSNKYGIKSINTIIARWAPPNENDTENYIQFVSQKTGIEPSKQLAPNDYAPVVAAMIHMENGSQPYDMQLIKEGVEWGLYG</sequence>
<comment type="caution">
    <text evidence="1">The sequence shown here is derived from an EMBL/GenBank/DDBJ whole genome shotgun (WGS) entry which is preliminary data.</text>
</comment>
<dbReference type="Proteomes" id="UP000307217">
    <property type="component" value="Unassembled WGS sequence"/>
</dbReference>
<proteinExistence type="predicted"/>
<evidence type="ECO:0000313" key="2">
    <source>
        <dbReference type="Proteomes" id="UP000307217"/>
    </source>
</evidence>